<gene>
    <name evidence="1" type="ORF">BU25DRAFT_429951</name>
</gene>
<protein>
    <submittedName>
        <fullName evidence="1">Uncharacterized protein</fullName>
    </submittedName>
</protein>
<organism evidence="1 2">
    <name type="scientific">Macroventuria anomochaeta</name>
    <dbReference type="NCBI Taxonomy" id="301207"/>
    <lineage>
        <taxon>Eukaryota</taxon>
        <taxon>Fungi</taxon>
        <taxon>Dikarya</taxon>
        <taxon>Ascomycota</taxon>
        <taxon>Pezizomycotina</taxon>
        <taxon>Dothideomycetes</taxon>
        <taxon>Pleosporomycetidae</taxon>
        <taxon>Pleosporales</taxon>
        <taxon>Pleosporineae</taxon>
        <taxon>Didymellaceae</taxon>
        <taxon>Macroventuria</taxon>
    </lineage>
</organism>
<dbReference type="EMBL" id="MU006709">
    <property type="protein sequence ID" value="KAF2629713.1"/>
    <property type="molecule type" value="Genomic_DNA"/>
</dbReference>
<accession>A0ACB6S6W7</accession>
<reference evidence="1" key="1">
    <citation type="journal article" date="2020" name="Stud. Mycol.">
        <title>101 Dothideomycetes genomes: a test case for predicting lifestyles and emergence of pathogens.</title>
        <authorList>
            <person name="Haridas S."/>
            <person name="Albert R."/>
            <person name="Binder M."/>
            <person name="Bloem J."/>
            <person name="Labutti K."/>
            <person name="Salamov A."/>
            <person name="Andreopoulos B."/>
            <person name="Baker S."/>
            <person name="Barry K."/>
            <person name="Bills G."/>
            <person name="Bluhm B."/>
            <person name="Cannon C."/>
            <person name="Castanera R."/>
            <person name="Culley D."/>
            <person name="Daum C."/>
            <person name="Ezra D."/>
            <person name="Gonzalez J."/>
            <person name="Henrissat B."/>
            <person name="Kuo A."/>
            <person name="Liang C."/>
            <person name="Lipzen A."/>
            <person name="Lutzoni F."/>
            <person name="Magnuson J."/>
            <person name="Mondo S."/>
            <person name="Nolan M."/>
            <person name="Ohm R."/>
            <person name="Pangilinan J."/>
            <person name="Park H.-J."/>
            <person name="Ramirez L."/>
            <person name="Alfaro M."/>
            <person name="Sun H."/>
            <person name="Tritt A."/>
            <person name="Yoshinaga Y."/>
            <person name="Zwiers L.-H."/>
            <person name="Turgeon B."/>
            <person name="Goodwin S."/>
            <person name="Spatafora J."/>
            <person name="Crous P."/>
            <person name="Grigoriev I."/>
        </authorList>
    </citation>
    <scope>NUCLEOTIDE SEQUENCE</scope>
    <source>
        <strain evidence="1">CBS 525.71</strain>
    </source>
</reference>
<sequence>MSKPSIPAWQRTATTDPPTSSAEQEPKPENAAEDSTKPVADEPASSAAAENDLKSTDLLEQASRFLEDPNIRNAPREKKAVFLQAKGVSSEDIETLLGKTIQEDAPSDLEEAGARARLTIPPKPVETSPAPLPQPREIPPIVTYPEFLAQTEKPPPLITTKRLVNTAYVAGGLMATIYGLSKYIIAPMAQNLAEARHDFAAHTQEQLMKLNKKLGETVSVDPASKVKKTTSEVGDDVSEADSDPTELYHRDYGTQTTPNLSRRPSLADTDAHPTVTAHEKRLKIISSHLNEIAANRTNSRVSHDSLQTKVSDLTSYLNDMSYQNQYYSSMGGLYGGSYGLPSGKDGKKDQIEILKQDIRAVKGVFLSARNFSTGGPRTPGSRTPPTAMPTGRRTPPMPTGRVGT</sequence>
<proteinExistence type="predicted"/>
<keyword evidence="2" id="KW-1185">Reference proteome</keyword>
<comment type="caution">
    <text evidence="1">The sequence shown here is derived from an EMBL/GenBank/DDBJ whole genome shotgun (WGS) entry which is preliminary data.</text>
</comment>
<evidence type="ECO:0000313" key="1">
    <source>
        <dbReference type="EMBL" id="KAF2629713.1"/>
    </source>
</evidence>
<dbReference type="Proteomes" id="UP000799754">
    <property type="component" value="Unassembled WGS sequence"/>
</dbReference>
<evidence type="ECO:0000313" key="2">
    <source>
        <dbReference type="Proteomes" id="UP000799754"/>
    </source>
</evidence>
<name>A0ACB6S6W7_9PLEO</name>